<dbReference type="EMBL" id="MG228256">
    <property type="protein sequence ID" value="AWH59658.1"/>
    <property type="molecule type" value="Genomic_DNA"/>
</dbReference>
<protein>
    <submittedName>
        <fullName evidence="2">Uncharacterized protein</fullName>
    </submittedName>
</protein>
<evidence type="ECO:0000256" key="1">
    <source>
        <dbReference type="SAM" id="Coils"/>
    </source>
</evidence>
<keyword evidence="1" id="KW-0175">Coiled coil</keyword>
<geneLocation type="plasmid" evidence="2">
    <name>p9.2</name>
</geneLocation>
<proteinExistence type="predicted"/>
<reference evidence="2" key="1">
    <citation type="journal article" date="2017" name="J. Clin. Microbiol.">
        <title>Comparative phenotypic and genotypic analysis of Edwardsiella spp. isolates from different hosts and geographic origins, with an emphasis on isolates formerly classified as E. tarda and an evaluation of diagnostic methods.</title>
        <authorList>
            <person name="Reichley S.R."/>
            <person name="Ware C."/>
            <person name="Steadman J."/>
            <person name="Gaunt P.S."/>
            <person name="Garcia J.C."/>
            <person name="LaFrentz B.R."/>
            <person name="Thachil A."/>
            <person name="Waldbieser G.C."/>
            <person name="Stine C.B."/>
            <person name="Bujan N."/>
            <person name="Arias C.R."/>
            <person name="Loch T."/>
            <person name="Welch T.J."/>
            <person name="Cipriano R.C."/>
            <person name="Greenway T.E."/>
            <person name="Khoo L.H."/>
            <person name="Wise D.J."/>
            <person name="Lawrence M.L."/>
            <person name="Griffin M.J."/>
        </authorList>
    </citation>
    <scope>NUCLEOTIDE SEQUENCE</scope>
    <source>
        <strain evidence="2">9.2</strain>
        <plasmid evidence="2">p9.2</plasmid>
    </source>
</reference>
<organism evidence="2">
    <name type="scientific">Edwardsiella tarda</name>
    <dbReference type="NCBI Taxonomy" id="636"/>
    <lineage>
        <taxon>Bacteria</taxon>
        <taxon>Pseudomonadati</taxon>
        <taxon>Pseudomonadota</taxon>
        <taxon>Gammaproteobacteria</taxon>
        <taxon>Enterobacterales</taxon>
        <taxon>Hafniaceae</taxon>
        <taxon>Edwardsiella</taxon>
    </lineage>
</organism>
<evidence type="ECO:0000313" key="2">
    <source>
        <dbReference type="EMBL" id="AWH59658.1"/>
    </source>
</evidence>
<accession>A0A2S1PMI9</accession>
<keyword evidence="2" id="KW-0614">Plasmid</keyword>
<feature type="coiled-coil region" evidence="1">
    <location>
        <begin position="34"/>
        <end position="61"/>
    </location>
</feature>
<sequence>MLAFVLWNEFNAKQVNIARVLNVSEATISLWLKEMRFREQIHNLTQELQEVRQIAMGLQSQGLIEHRQSFEIPQ</sequence>
<dbReference type="AlphaFoldDB" id="A0A2S1PMI9"/>
<name>A0A2S1PMI9_EDWTA</name>